<sequence length="180" mass="21096">MEDQWTIAKYNSEWKPTFLTLAMKLRNVLGEAADRIDHVGSTSIEGMDAKPIVDIQISVTDFDNESLYREQIESLGFEMRRENPDKRKKYFRELPGETKLWGKGIEFNASLHMIGYGAKQLGITIFYAETHETNTRSRRMLEKLGFEEISRIGFEEYLGKNEQLIQYRYDILDHKSQLVF</sequence>
<dbReference type="RefSeq" id="WP_285748782.1">
    <property type="nucleotide sequence ID" value="NZ_CP127162.1"/>
</dbReference>
<accession>A0ABY8X9R8</accession>
<dbReference type="GO" id="GO:0016746">
    <property type="term" value="F:acyltransferase activity"/>
    <property type="evidence" value="ECO:0007669"/>
    <property type="project" value="UniProtKB-KW"/>
</dbReference>
<reference evidence="1 2" key="1">
    <citation type="submission" date="2023-06" db="EMBL/GenBank/DDBJ databases">
        <title>Paenibacillus polygonum sp. nov., an endophytic bacterium, isolated from Polygonum lapathifolium L. in Nanji Wetland National Nature Reserve, South of Poyang Lake, Jiangxi Province, China.</title>
        <authorList>
            <person name="Yu Z."/>
        </authorList>
    </citation>
    <scope>NUCLEOTIDE SEQUENCE [LARGE SCALE GENOMIC DNA]</scope>
    <source>
        <strain evidence="1 2">C31</strain>
    </source>
</reference>
<dbReference type="SUPFAM" id="SSF81301">
    <property type="entry name" value="Nucleotidyltransferase"/>
    <property type="match status" value="1"/>
</dbReference>
<proteinExistence type="predicted"/>
<gene>
    <name evidence="1" type="ORF">QPK24_11370</name>
</gene>
<evidence type="ECO:0000313" key="2">
    <source>
        <dbReference type="Proteomes" id="UP001236415"/>
    </source>
</evidence>
<dbReference type="EC" id="2.3.1.-" evidence="1"/>
<dbReference type="EMBL" id="CP127162">
    <property type="protein sequence ID" value="WIV21226.1"/>
    <property type="molecule type" value="Genomic_DNA"/>
</dbReference>
<keyword evidence="1" id="KW-0012">Acyltransferase</keyword>
<organism evidence="1 2">
    <name type="scientific">Paenibacillus polygoni</name>
    <dbReference type="NCBI Taxonomy" id="3050112"/>
    <lineage>
        <taxon>Bacteria</taxon>
        <taxon>Bacillati</taxon>
        <taxon>Bacillota</taxon>
        <taxon>Bacilli</taxon>
        <taxon>Bacillales</taxon>
        <taxon>Paenibacillaceae</taxon>
        <taxon>Paenibacillus</taxon>
    </lineage>
</organism>
<dbReference type="PANTHER" id="PTHR34822:SF1">
    <property type="entry name" value="GRPB FAMILY PROTEIN"/>
    <property type="match status" value="1"/>
</dbReference>
<dbReference type="Gene3D" id="3.30.460.10">
    <property type="entry name" value="Beta Polymerase, domain 2"/>
    <property type="match status" value="1"/>
</dbReference>
<keyword evidence="1" id="KW-0808">Transferase</keyword>
<name>A0ABY8X9R8_9BACL</name>
<dbReference type="SUPFAM" id="SSF55729">
    <property type="entry name" value="Acyl-CoA N-acyltransferases (Nat)"/>
    <property type="match status" value="1"/>
</dbReference>
<dbReference type="Pfam" id="PF04229">
    <property type="entry name" value="GrpB"/>
    <property type="match status" value="1"/>
</dbReference>
<evidence type="ECO:0000313" key="1">
    <source>
        <dbReference type="EMBL" id="WIV21226.1"/>
    </source>
</evidence>
<keyword evidence="2" id="KW-1185">Reference proteome</keyword>
<dbReference type="InterPro" id="IPR043519">
    <property type="entry name" value="NT_sf"/>
</dbReference>
<dbReference type="InterPro" id="IPR016181">
    <property type="entry name" value="Acyl_CoA_acyltransferase"/>
</dbReference>
<dbReference type="Proteomes" id="UP001236415">
    <property type="component" value="Chromosome"/>
</dbReference>
<dbReference type="InterPro" id="IPR007344">
    <property type="entry name" value="GrpB/CoaE"/>
</dbReference>
<dbReference type="PANTHER" id="PTHR34822">
    <property type="entry name" value="GRPB DOMAIN PROTEIN (AFU_ORTHOLOGUE AFUA_1G01530)"/>
    <property type="match status" value="1"/>
</dbReference>
<protein>
    <submittedName>
        <fullName evidence="1">Bifunctional GrpB family protein/GNAT family N-acetyltransferase</fullName>
        <ecNumber evidence="1">2.3.1.-</ecNumber>
    </submittedName>
</protein>